<evidence type="ECO:0000259" key="5">
    <source>
        <dbReference type="SMART" id="SM00060"/>
    </source>
</evidence>
<keyword evidence="2" id="KW-0119">Carbohydrate metabolism</keyword>
<evidence type="ECO:0000256" key="4">
    <source>
        <dbReference type="SAM" id="SignalP"/>
    </source>
</evidence>
<feature type="chain" id="PRO_5039455483" evidence="4">
    <location>
        <begin position="23"/>
        <end position="196"/>
    </location>
</feature>
<dbReference type="PROSITE" id="PS51257">
    <property type="entry name" value="PROKAR_LIPOPROTEIN"/>
    <property type="match status" value="1"/>
</dbReference>
<dbReference type="SUPFAM" id="SSF49265">
    <property type="entry name" value="Fibronectin type III"/>
    <property type="match status" value="1"/>
</dbReference>
<keyword evidence="7" id="KW-1185">Reference proteome</keyword>
<feature type="region of interest" description="Disordered" evidence="3">
    <location>
        <begin position="49"/>
        <end position="89"/>
    </location>
</feature>
<dbReference type="InterPro" id="IPR013783">
    <property type="entry name" value="Ig-like_fold"/>
</dbReference>
<sequence>MLGYRKRSAVALSAIVVPLLLAGCGSAAKPVEEEATGGAEWMLVEEGRATPSPTVKPGKPWPTPSETLPTLPAASNPPAATPSSTCTPRPRVGDGINALGVVPGSTSAQVTWYHPGGGNIVDYRVTAISQDLQVGTQREVGWTKAVPVKCGDMTTTVTGLEPGTPYVFSLDVVMTQTGLEGVTTSTVARSQVVSTT</sequence>
<protein>
    <submittedName>
        <fullName evidence="6">Fibronectin type III domain-containing protein</fullName>
    </submittedName>
</protein>
<dbReference type="GO" id="GO:0016798">
    <property type="term" value="F:hydrolase activity, acting on glycosyl bonds"/>
    <property type="evidence" value="ECO:0007669"/>
    <property type="project" value="UniProtKB-KW"/>
</dbReference>
<feature type="domain" description="Fibronectin type-III" evidence="5">
    <location>
        <begin position="89"/>
        <end position="178"/>
    </location>
</feature>
<accession>A0A931G848</accession>
<dbReference type="InterPro" id="IPR003961">
    <property type="entry name" value="FN3_dom"/>
</dbReference>
<evidence type="ECO:0000256" key="3">
    <source>
        <dbReference type="SAM" id="MobiDB-lite"/>
    </source>
</evidence>
<feature type="signal peptide" evidence="4">
    <location>
        <begin position="1"/>
        <end position="22"/>
    </location>
</feature>
<evidence type="ECO:0000313" key="7">
    <source>
        <dbReference type="Proteomes" id="UP000598146"/>
    </source>
</evidence>
<dbReference type="GO" id="GO:0000272">
    <property type="term" value="P:polysaccharide catabolic process"/>
    <property type="evidence" value="ECO:0007669"/>
    <property type="project" value="UniProtKB-KW"/>
</dbReference>
<comment type="caution">
    <text evidence="6">The sequence shown here is derived from an EMBL/GenBank/DDBJ whole genome shotgun (WGS) entry which is preliminary data.</text>
</comment>
<name>A0A931G848_9ACTN</name>
<feature type="compositionally biased region" description="Low complexity" evidence="3">
    <location>
        <begin position="69"/>
        <end position="89"/>
    </location>
</feature>
<keyword evidence="1" id="KW-0326">Glycosidase</keyword>
<dbReference type="InterPro" id="IPR036116">
    <property type="entry name" value="FN3_sf"/>
</dbReference>
<dbReference type="Proteomes" id="UP000598146">
    <property type="component" value="Unassembled WGS sequence"/>
</dbReference>
<proteinExistence type="predicted"/>
<keyword evidence="4" id="KW-0732">Signal</keyword>
<dbReference type="RefSeq" id="WP_196420655.1">
    <property type="nucleotide sequence ID" value="NZ_JADQTO010000047.1"/>
</dbReference>
<dbReference type="AlphaFoldDB" id="A0A931G848"/>
<dbReference type="SMART" id="SM00060">
    <property type="entry name" value="FN3"/>
    <property type="match status" value="1"/>
</dbReference>
<keyword evidence="2" id="KW-0624">Polysaccharide degradation</keyword>
<dbReference type="EMBL" id="JADQTO010000047">
    <property type="protein sequence ID" value="MBG0568889.1"/>
    <property type="molecule type" value="Genomic_DNA"/>
</dbReference>
<evidence type="ECO:0000256" key="2">
    <source>
        <dbReference type="ARBA" id="ARBA00023326"/>
    </source>
</evidence>
<evidence type="ECO:0000256" key="1">
    <source>
        <dbReference type="ARBA" id="ARBA00023295"/>
    </source>
</evidence>
<reference evidence="6" key="1">
    <citation type="submission" date="2020-11" db="EMBL/GenBank/DDBJ databases">
        <title>Isolation and identification of active actinomycetes.</title>
        <authorList>
            <person name="Sun X."/>
        </authorList>
    </citation>
    <scope>NUCLEOTIDE SEQUENCE</scope>
    <source>
        <strain evidence="6">NEAU-A11</strain>
    </source>
</reference>
<keyword evidence="1" id="KW-0378">Hydrolase</keyword>
<organism evidence="6 7">
    <name type="scientific">Actinoplanes aureus</name>
    <dbReference type="NCBI Taxonomy" id="2792083"/>
    <lineage>
        <taxon>Bacteria</taxon>
        <taxon>Bacillati</taxon>
        <taxon>Actinomycetota</taxon>
        <taxon>Actinomycetes</taxon>
        <taxon>Micromonosporales</taxon>
        <taxon>Micromonosporaceae</taxon>
        <taxon>Actinoplanes</taxon>
    </lineage>
</organism>
<evidence type="ECO:0000313" key="6">
    <source>
        <dbReference type="EMBL" id="MBG0568889.1"/>
    </source>
</evidence>
<gene>
    <name evidence="6" type="ORF">I4J89_46500</name>
</gene>
<dbReference type="CDD" id="cd00063">
    <property type="entry name" value="FN3"/>
    <property type="match status" value="1"/>
</dbReference>
<dbReference type="Gene3D" id="2.60.40.10">
    <property type="entry name" value="Immunoglobulins"/>
    <property type="match status" value="1"/>
</dbReference>
<dbReference type="Pfam" id="PF00041">
    <property type="entry name" value="fn3"/>
    <property type="match status" value="1"/>
</dbReference>